<dbReference type="OrthoDB" id="2941641at2"/>
<protein>
    <submittedName>
        <fullName evidence="1">Uncharacterized protein</fullName>
    </submittedName>
</protein>
<reference evidence="1 2" key="1">
    <citation type="submission" date="2016-05" db="EMBL/GenBank/DDBJ databases">
        <title>Paenibacillus sp. 1ZS3-15 nov., isolated from the rhizosphere soil.</title>
        <authorList>
            <person name="Zhang X.X."/>
            <person name="Zhang J."/>
        </authorList>
    </citation>
    <scope>NUCLEOTIDE SEQUENCE [LARGE SCALE GENOMIC DNA]</scope>
    <source>
        <strain evidence="1 2">1ZS3-15</strain>
    </source>
</reference>
<comment type="caution">
    <text evidence="1">The sequence shown here is derived from an EMBL/GenBank/DDBJ whole genome shotgun (WGS) entry which is preliminary data.</text>
</comment>
<accession>A0A198AQE3</accession>
<dbReference type="EMBL" id="LYPB01000042">
    <property type="protein sequence ID" value="OAS23083.1"/>
    <property type="molecule type" value="Genomic_DNA"/>
</dbReference>
<keyword evidence="2" id="KW-1185">Reference proteome</keyword>
<organism evidence="1 2">
    <name type="scientific">Paenibacillus oryzisoli</name>
    <dbReference type="NCBI Taxonomy" id="1850517"/>
    <lineage>
        <taxon>Bacteria</taxon>
        <taxon>Bacillati</taxon>
        <taxon>Bacillota</taxon>
        <taxon>Bacilli</taxon>
        <taxon>Bacillales</taxon>
        <taxon>Paenibacillaceae</taxon>
        <taxon>Paenibacillus</taxon>
    </lineage>
</organism>
<evidence type="ECO:0000313" key="2">
    <source>
        <dbReference type="Proteomes" id="UP000078454"/>
    </source>
</evidence>
<dbReference type="Proteomes" id="UP000078454">
    <property type="component" value="Unassembled WGS sequence"/>
</dbReference>
<sequence>MKLIYEWNQHVIDISEVEVLNDIEFSIKVLSPSHFDDMKNIQKIFESNDVITDVLVYTYTNHEYRVIVRKNYYVDFLLQLMKNQLLTKVEWKKELP</sequence>
<gene>
    <name evidence="1" type="ORF">A8708_23280</name>
</gene>
<evidence type="ECO:0000313" key="1">
    <source>
        <dbReference type="EMBL" id="OAS23083.1"/>
    </source>
</evidence>
<dbReference type="RefSeq" id="WP_068661932.1">
    <property type="nucleotide sequence ID" value="NZ_LYPB01000042.1"/>
</dbReference>
<proteinExistence type="predicted"/>
<name>A0A198AQE3_9BACL</name>
<dbReference type="AlphaFoldDB" id="A0A198AQE3"/>